<dbReference type="PANTHER" id="PTHR14950:SF37">
    <property type="entry name" value="ENDORIBONUCLEASE DICER"/>
    <property type="match status" value="1"/>
</dbReference>
<dbReference type="Gene3D" id="3.30.160.380">
    <property type="entry name" value="Dicer dimerisation domain"/>
    <property type="match status" value="1"/>
</dbReference>
<evidence type="ECO:0000256" key="10">
    <source>
        <dbReference type="PROSITE-ProRule" id="PRU00657"/>
    </source>
</evidence>
<evidence type="ECO:0000256" key="9">
    <source>
        <dbReference type="ARBA" id="ARBA00035116"/>
    </source>
</evidence>
<dbReference type="PROSITE" id="PS51194">
    <property type="entry name" value="HELICASE_CTER"/>
    <property type="match status" value="1"/>
</dbReference>
<feature type="compositionally biased region" description="Basic and acidic residues" evidence="11">
    <location>
        <begin position="695"/>
        <end position="708"/>
    </location>
</feature>
<dbReference type="Pfam" id="PF20930">
    <property type="entry name" value="Dicer_PBD"/>
    <property type="match status" value="1"/>
</dbReference>
<dbReference type="Gene3D" id="2.170.260.10">
    <property type="entry name" value="paz domain"/>
    <property type="match status" value="1"/>
</dbReference>
<dbReference type="AlphaFoldDB" id="A0AA35S0N3"/>
<feature type="compositionally biased region" description="Basic residues" evidence="11">
    <location>
        <begin position="1"/>
        <end position="11"/>
    </location>
</feature>
<keyword evidence="8" id="KW-0067">ATP-binding</keyword>
<dbReference type="InterPro" id="IPR048513">
    <property type="entry name" value="Dicer_PBD"/>
</dbReference>
<dbReference type="SUPFAM" id="SSF101690">
    <property type="entry name" value="PAZ domain"/>
    <property type="match status" value="1"/>
</dbReference>
<comment type="catalytic activity">
    <reaction evidence="1">
        <text>Endonucleolytic cleavage to 5'-phosphomonoester.</text>
        <dbReference type="EC" id="3.1.26.3"/>
    </reaction>
</comment>
<feature type="compositionally biased region" description="Basic and acidic residues" evidence="11">
    <location>
        <begin position="12"/>
        <end position="39"/>
    </location>
</feature>
<accession>A0AA35S0N3</accession>
<evidence type="ECO:0000256" key="8">
    <source>
        <dbReference type="ARBA" id="ARBA00022840"/>
    </source>
</evidence>
<dbReference type="InterPro" id="IPR001650">
    <property type="entry name" value="Helicase_C-like"/>
</dbReference>
<dbReference type="Pfam" id="PF03368">
    <property type="entry name" value="Dicer_dimer"/>
    <property type="match status" value="1"/>
</dbReference>
<keyword evidence="6" id="KW-0378">Hydrolase</keyword>
<dbReference type="SUPFAM" id="SSF52540">
    <property type="entry name" value="P-loop containing nucleoside triphosphate hydrolases"/>
    <property type="match status" value="1"/>
</dbReference>
<dbReference type="Pfam" id="PF00271">
    <property type="entry name" value="Helicase_C"/>
    <property type="match status" value="1"/>
</dbReference>
<proteinExistence type="inferred from homology"/>
<evidence type="ECO:0000259" key="12">
    <source>
        <dbReference type="PROSITE" id="PS51192"/>
    </source>
</evidence>
<feature type="compositionally biased region" description="Acidic residues" evidence="11">
    <location>
        <begin position="709"/>
        <end position="718"/>
    </location>
</feature>
<comment type="caution">
    <text evidence="15">The sequence shown here is derived from an EMBL/GenBank/DDBJ whole genome shotgun (WGS) entry which is preliminary data.</text>
</comment>
<dbReference type="InterPro" id="IPR011545">
    <property type="entry name" value="DEAD/DEAH_box_helicase_dom"/>
</dbReference>
<keyword evidence="10" id="KW-0694">RNA-binding</keyword>
<dbReference type="PANTHER" id="PTHR14950">
    <property type="entry name" value="DICER-RELATED"/>
    <property type="match status" value="1"/>
</dbReference>
<dbReference type="InterPro" id="IPR027417">
    <property type="entry name" value="P-loop_NTPase"/>
</dbReference>
<dbReference type="Gene3D" id="3.40.50.300">
    <property type="entry name" value="P-loop containing nucleotide triphosphate hydrolases"/>
    <property type="match status" value="2"/>
</dbReference>
<evidence type="ECO:0000313" key="16">
    <source>
        <dbReference type="Proteomes" id="UP001174909"/>
    </source>
</evidence>
<dbReference type="GO" id="GO:0005524">
    <property type="term" value="F:ATP binding"/>
    <property type="evidence" value="ECO:0007669"/>
    <property type="project" value="UniProtKB-KW"/>
</dbReference>
<evidence type="ECO:0000259" key="13">
    <source>
        <dbReference type="PROSITE" id="PS51194"/>
    </source>
</evidence>
<dbReference type="CDD" id="cd18034">
    <property type="entry name" value="DEXHc_dicer"/>
    <property type="match status" value="1"/>
</dbReference>
<dbReference type="EC" id="3.1.26.3" evidence="3"/>
<evidence type="ECO:0000256" key="4">
    <source>
        <dbReference type="ARBA" id="ARBA00022722"/>
    </source>
</evidence>
<name>A0AA35S0N3_GEOBA</name>
<evidence type="ECO:0000256" key="3">
    <source>
        <dbReference type="ARBA" id="ARBA00012177"/>
    </source>
</evidence>
<evidence type="ECO:0000256" key="7">
    <source>
        <dbReference type="ARBA" id="ARBA00022806"/>
    </source>
</evidence>
<comment type="cofactor">
    <cofactor evidence="2">
        <name>Mg(2+)</name>
        <dbReference type="ChEBI" id="CHEBI:18420"/>
    </cofactor>
</comment>
<feature type="region of interest" description="Disordered" evidence="11">
    <location>
        <begin position="695"/>
        <end position="729"/>
    </location>
</feature>
<gene>
    <name evidence="15" type="ORF">GBAR_LOCUS12631</name>
</gene>
<evidence type="ECO:0000256" key="5">
    <source>
        <dbReference type="ARBA" id="ARBA00022741"/>
    </source>
</evidence>
<dbReference type="PROSITE" id="PS51192">
    <property type="entry name" value="HELICASE_ATP_BIND_1"/>
    <property type="match status" value="1"/>
</dbReference>
<keyword evidence="5" id="KW-0547">Nucleotide-binding</keyword>
<keyword evidence="16" id="KW-1185">Reference proteome</keyword>
<protein>
    <recommendedName>
        <fullName evidence="3">ribonuclease III</fullName>
        <ecNumber evidence="3">3.1.26.3</ecNumber>
    </recommendedName>
</protein>
<feature type="domain" description="Dicer dsRNA-binding fold" evidence="14">
    <location>
        <begin position="606"/>
        <end position="710"/>
    </location>
</feature>
<evidence type="ECO:0000256" key="11">
    <source>
        <dbReference type="SAM" id="MobiDB-lite"/>
    </source>
</evidence>
<feature type="domain" description="Helicase ATP-binding" evidence="12">
    <location>
        <begin position="55"/>
        <end position="235"/>
    </location>
</feature>
<evidence type="ECO:0000259" key="14">
    <source>
        <dbReference type="PROSITE" id="PS51327"/>
    </source>
</evidence>
<dbReference type="Pfam" id="PF00270">
    <property type="entry name" value="DEAD"/>
    <property type="match status" value="1"/>
</dbReference>
<dbReference type="Proteomes" id="UP001174909">
    <property type="component" value="Unassembled WGS sequence"/>
</dbReference>
<dbReference type="FunFam" id="3.40.50.300:FF:000628">
    <property type="entry name" value="Endoribonuclease Dicer"/>
    <property type="match status" value="1"/>
</dbReference>
<dbReference type="SMART" id="SM00487">
    <property type="entry name" value="DEXDc"/>
    <property type="match status" value="1"/>
</dbReference>
<dbReference type="PROSITE" id="PS51327">
    <property type="entry name" value="DICER_DSRBF"/>
    <property type="match status" value="1"/>
</dbReference>
<dbReference type="EMBL" id="CASHTH010001876">
    <property type="protein sequence ID" value="CAI8021260.1"/>
    <property type="molecule type" value="Genomic_DNA"/>
</dbReference>
<evidence type="ECO:0000256" key="6">
    <source>
        <dbReference type="ARBA" id="ARBA00022801"/>
    </source>
</evidence>
<evidence type="ECO:0000313" key="15">
    <source>
        <dbReference type="EMBL" id="CAI8021260.1"/>
    </source>
</evidence>
<organism evidence="15 16">
    <name type="scientific">Geodia barretti</name>
    <name type="common">Barrett's horny sponge</name>
    <dbReference type="NCBI Taxonomy" id="519541"/>
    <lineage>
        <taxon>Eukaryota</taxon>
        <taxon>Metazoa</taxon>
        <taxon>Porifera</taxon>
        <taxon>Demospongiae</taxon>
        <taxon>Heteroscleromorpha</taxon>
        <taxon>Tetractinellida</taxon>
        <taxon>Astrophorina</taxon>
        <taxon>Geodiidae</taxon>
        <taxon>Geodia</taxon>
    </lineage>
</organism>
<dbReference type="Pfam" id="PF20931">
    <property type="entry name" value="Dicer_platform"/>
    <property type="match status" value="1"/>
</dbReference>
<dbReference type="GO" id="GO:0003723">
    <property type="term" value="F:RNA binding"/>
    <property type="evidence" value="ECO:0007669"/>
    <property type="project" value="UniProtKB-UniRule"/>
</dbReference>
<dbReference type="InterPro" id="IPR038248">
    <property type="entry name" value="Dicer_dimer_sf"/>
</dbReference>
<dbReference type="InterPro" id="IPR014001">
    <property type="entry name" value="Helicase_ATP-bd"/>
</dbReference>
<evidence type="ECO:0000256" key="1">
    <source>
        <dbReference type="ARBA" id="ARBA00000109"/>
    </source>
</evidence>
<keyword evidence="4" id="KW-0540">Nuclease</keyword>
<feature type="domain" description="Helicase C-terminal" evidence="13">
    <location>
        <begin position="385"/>
        <end position="579"/>
    </location>
</feature>
<reference evidence="15" key="1">
    <citation type="submission" date="2023-03" db="EMBL/GenBank/DDBJ databases">
        <authorList>
            <person name="Steffen K."/>
            <person name="Cardenas P."/>
        </authorList>
    </citation>
    <scope>NUCLEOTIDE SEQUENCE</scope>
</reference>
<feature type="compositionally biased region" description="Basic and acidic residues" evidence="11">
    <location>
        <begin position="719"/>
        <end position="729"/>
    </location>
</feature>
<dbReference type="InterPro" id="IPR036085">
    <property type="entry name" value="PAZ_dom_sf"/>
</dbReference>
<dbReference type="GO" id="GO:0004386">
    <property type="term" value="F:helicase activity"/>
    <property type="evidence" value="ECO:0007669"/>
    <property type="project" value="UniProtKB-KW"/>
</dbReference>
<keyword evidence="7" id="KW-0347">Helicase</keyword>
<dbReference type="InterPro" id="IPR005034">
    <property type="entry name" value="Dicer_dimerisation"/>
</dbReference>
<sequence>MERSSGTKKARGRSEEPPVRRKTPRRNDEGDKMAVEKKAGQSSSFIKPRPYQVELLEDALCENTIVNLGTGAGKTFIAVMLIKELSFQILERPFTHTAKRTVFLVTTVPLVKQQAEYLETHTMLDVGQYIGAMNVDSWTRDKWREELSSHHILVMTHTIFLNMLHAGFIHLRNVNLLVFDECHHAVKNHVYVQIMKVFDSVPDFDDHPRILGLSASLLPNKCKPGELVKQIKELETRLKCRSQTARDYEAVALHATDPEETALVYCSSPLPHLHEHTVELQRILTEPLGFLERLPRDQRDDVCYRIAKVTLDDCLHILENLGIWCARNCAEQCFEGLSNILSSPESVLLEPQQKALLGLALTNIDLFLKKARELHSFDDIDVTYKVQVLLECLKEELGGGGGGGGGGAAAWQRRKGKMLGIVFVERRMTALLLKRMLDLLTPSNSGLAAIRCDYIVGHNAIKNFTSIRRESHMNVKKQDEVLEKFRREKINLLIATSVVEEGIDVPRCNLVIRFDFPPNLRSYVQSKGRARAKPSKYILMIEDEKEVKARSDLYGYQIVEKELRTLCLDRNPPEDEEFLKFLELDECNIYAPFGLDAGVRATLSSSLSFLYKYCQKFSDKFTSFSPIFEHESRLALADRPQLKLSAGETEFRSTVQLPISCPIREKITGHWMPKSRIADKSAALQAIRELHGRGELDEHLKPVTRDPDSDGEDEEEEGQKEKHAGTEKRAKYYRDEVASGLRDALPVTGSGNYLYVLLMEEADSDIHKFPFSRQPPQGPHSGFGILTRNPLPHQQIPEFTLYEKKMEIRVKLVELPSRVTAVSETELEVLKQSHRALFDSVLRISSPLLSCSFQEAAGSVLVVPINLWQMQSPPLAHIDFEMARKVIACGNSHLDPPELPFTFDDVVVTKVYEERVGLLEVLSVNEGVTPGDNFPSDMYTSYADYFQRKYNVMIGDLSQPALECRRISLIESRLNVIKSRYKDTHGGELAQTSDEASLHTETLFADVIRFYPLPASFVKVVRCLPSLLFRVESLLRVDDLRSEVALATGIGRTRTTKTELRGYEDYGLGKLETQWNLDSDSVAATCPCSNDPVSVRGPGNALSCRP</sequence>
<comment type="similarity">
    <text evidence="9 10">Belongs to the helicase family. Dicer subfamily.</text>
</comment>
<feature type="region of interest" description="Disordered" evidence="11">
    <location>
        <begin position="1"/>
        <end position="43"/>
    </location>
</feature>
<dbReference type="InterPro" id="IPR048512">
    <property type="entry name" value="Dicer_platform"/>
</dbReference>
<evidence type="ECO:0000256" key="2">
    <source>
        <dbReference type="ARBA" id="ARBA00001946"/>
    </source>
</evidence>
<dbReference type="SMART" id="SM00490">
    <property type="entry name" value="HELICc"/>
    <property type="match status" value="1"/>
</dbReference>
<dbReference type="GO" id="GO:0004525">
    <property type="term" value="F:ribonuclease III activity"/>
    <property type="evidence" value="ECO:0007669"/>
    <property type="project" value="UniProtKB-EC"/>
</dbReference>